<dbReference type="Proteomes" id="UP000611500">
    <property type="component" value="Unassembled WGS sequence"/>
</dbReference>
<evidence type="ECO:0000256" key="1">
    <source>
        <dbReference type="SAM" id="MobiDB-lite"/>
    </source>
</evidence>
<sequence>MEETMRSTLHPAPQGGLPVPALPDPDHPAIDSESAALLRGWLQPLIADSPSWPALEQALAAHGYGLAFRNGRLCLMRDDVCLCSMRFVGVGLRDLAPRLGRPTVRPQPGAACGMLCPRP</sequence>
<protein>
    <submittedName>
        <fullName evidence="2">Uncharacterized protein</fullName>
    </submittedName>
</protein>
<gene>
    <name evidence="2" type="ORF">GCM10010961_36210</name>
</gene>
<evidence type="ECO:0000313" key="2">
    <source>
        <dbReference type="EMBL" id="GHG99954.1"/>
    </source>
</evidence>
<evidence type="ECO:0000313" key="3">
    <source>
        <dbReference type="Proteomes" id="UP000611500"/>
    </source>
</evidence>
<feature type="region of interest" description="Disordered" evidence="1">
    <location>
        <begin position="1"/>
        <end position="29"/>
    </location>
</feature>
<reference evidence="2" key="1">
    <citation type="journal article" date="2014" name="Int. J. Syst. Evol. Microbiol.">
        <title>Complete genome sequence of Corynebacterium casei LMG S-19264T (=DSM 44701T), isolated from a smear-ripened cheese.</title>
        <authorList>
            <consortium name="US DOE Joint Genome Institute (JGI-PGF)"/>
            <person name="Walter F."/>
            <person name="Albersmeier A."/>
            <person name="Kalinowski J."/>
            <person name="Ruckert C."/>
        </authorList>
    </citation>
    <scope>NUCLEOTIDE SEQUENCE</scope>
    <source>
        <strain evidence="2">CGMCC 1.7081</strain>
    </source>
</reference>
<comment type="caution">
    <text evidence="2">The sequence shown here is derived from an EMBL/GenBank/DDBJ whole genome shotgun (WGS) entry which is preliminary data.</text>
</comment>
<organism evidence="2 3">
    <name type="scientific">Pseudodonghicola xiamenensis</name>
    <dbReference type="NCBI Taxonomy" id="337702"/>
    <lineage>
        <taxon>Bacteria</taxon>
        <taxon>Pseudomonadati</taxon>
        <taxon>Pseudomonadota</taxon>
        <taxon>Alphaproteobacteria</taxon>
        <taxon>Rhodobacterales</taxon>
        <taxon>Paracoccaceae</taxon>
        <taxon>Pseudodonghicola</taxon>
    </lineage>
</organism>
<keyword evidence="3" id="KW-1185">Reference proteome</keyword>
<dbReference type="EMBL" id="BNAP01000025">
    <property type="protein sequence ID" value="GHG99954.1"/>
    <property type="molecule type" value="Genomic_DNA"/>
</dbReference>
<proteinExistence type="predicted"/>
<dbReference type="AlphaFoldDB" id="A0A8J3MDZ8"/>
<name>A0A8J3MDZ8_9RHOB</name>
<reference evidence="2" key="2">
    <citation type="submission" date="2020-09" db="EMBL/GenBank/DDBJ databases">
        <authorList>
            <person name="Sun Q."/>
            <person name="Zhou Y."/>
        </authorList>
    </citation>
    <scope>NUCLEOTIDE SEQUENCE</scope>
    <source>
        <strain evidence="2">CGMCC 1.7081</strain>
    </source>
</reference>
<accession>A0A8J3MDZ8</accession>